<evidence type="ECO:0008006" key="3">
    <source>
        <dbReference type="Google" id="ProtNLM"/>
    </source>
</evidence>
<dbReference type="AlphaFoldDB" id="A0A0G0T7N5"/>
<sequence>MKKISDSLLETINNNTFIQFGFYHHLFNLTQLANFIRPLVQIKTKKDLKSSSALVMALSRLQKEKAKKILKMEHYKIKNLTIYSRLITLTYSRTQEVVNKIDQIYNEIQKNNGYIALTQGTNELTIIINDESEAIVKKQIKDQPINVARNLGAVCIKFEKKYYDTPGLLYYLLQQVFLQGVSIREITSTFTEVIIYVDQKNVKLIFDTFYNQF</sequence>
<name>A0A0G0T7N5_9BACT</name>
<evidence type="ECO:0000313" key="2">
    <source>
        <dbReference type="Proteomes" id="UP000034137"/>
    </source>
</evidence>
<evidence type="ECO:0000313" key="1">
    <source>
        <dbReference type="EMBL" id="KKR33867.1"/>
    </source>
</evidence>
<accession>A0A0G0T7N5</accession>
<reference evidence="1 2" key="1">
    <citation type="journal article" date="2015" name="Nature">
        <title>rRNA introns, odd ribosomes, and small enigmatic genomes across a large radiation of phyla.</title>
        <authorList>
            <person name="Brown C.T."/>
            <person name="Hug L.A."/>
            <person name="Thomas B.C."/>
            <person name="Sharon I."/>
            <person name="Castelle C.J."/>
            <person name="Singh A."/>
            <person name="Wilkins M.J."/>
            <person name="Williams K.H."/>
            <person name="Banfield J.F."/>
        </authorList>
    </citation>
    <scope>NUCLEOTIDE SEQUENCE [LARGE SCALE GENOMIC DNA]</scope>
</reference>
<organism evidence="1 2">
    <name type="scientific">Candidatus Falkowbacteria bacterium GW2011_GWF2_39_8</name>
    <dbReference type="NCBI Taxonomy" id="1618642"/>
    <lineage>
        <taxon>Bacteria</taxon>
        <taxon>Candidatus Falkowiibacteriota</taxon>
    </lineage>
</organism>
<dbReference type="EMBL" id="LBXO01000002">
    <property type="protein sequence ID" value="KKR33867.1"/>
    <property type="molecule type" value="Genomic_DNA"/>
</dbReference>
<gene>
    <name evidence="1" type="ORF">UT64_C0002G0006</name>
</gene>
<dbReference type="Proteomes" id="UP000034137">
    <property type="component" value="Unassembled WGS sequence"/>
</dbReference>
<comment type="caution">
    <text evidence="1">The sequence shown here is derived from an EMBL/GenBank/DDBJ whole genome shotgun (WGS) entry which is preliminary data.</text>
</comment>
<protein>
    <recommendedName>
        <fullName evidence="3">Aspartate kinase</fullName>
    </recommendedName>
</protein>
<proteinExistence type="predicted"/>